<feature type="repeat" description="TPR" evidence="5">
    <location>
        <begin position="809"/>
        <end position="842"/>
    </location>
</feature>
<reference evidence="9" key="1">
    <citation type="submission" date="2021-01" db="EMBL/GenBank/DDBJ databases">
        <title>Whole genome shotgun sequence of Actinoplanes tereljensis NBRC 105297.</title>
        <authorList>
            <person name="Komaki H."/>
            <person name="Tamura T."/>
        </authorList>
    </citation>
    <scope>NUCLEOTIDE SEQUENCE</scope>
    <source>
        <strain evidence="9">NBRC 105297</strain>
    </source>
</reference>
<protein>
    <submittedName>
        <fullName evidence="9">SARP family transcriptional regulator</fullName>
    </submittedName>
</protein>
<accession>A0A919NZJ1</accession>
<dbReference type="EMBL" id="BOMY01000061">
    <property type="protein sequence ID" value="GIF26522.1"/>
    <property type="molecule type" value="Genomic_DNA"/>
</dbReference>
<dbReference type="GO" id="GO:0043531">
    <property type="term" value="F:ADP binding"/>
    <property type="evidence" value="ECO:0007669"/>
    <property type="project" value="InterPro"/>
</dbReference>
<keyword evidence="4" id="KW-0804">Transcription</keyword>
<feature type="region of interest" description="Disordered" evidence="7">
    <location>
        <begin position="930"/>
        <end position="956"/>
    </location>
</feature>
<feature type="compositionally biased region" description="Polar residues" evidence="7">
    <location>
        <begin position="946"/>
        <end position="956"/>
    </location>
</feature>
<dbReference type="Pfam" id="PF03704">
    <property type="entry name" value="BTAD"/>
    <property type="match status" value="1"/>
</dbReference>
<dbReference type="InterPro" id="IPR001867">
    <property type="entry name" value="OmpR/PhoB-type_DNA-bd"/>
</dbReference>
<evidence type="ECO:0000256" key="6">
    <source>
        <dbReference type="PROSITE-ProRule" id="PRU01091"/>
    </source>
</evidence>
<feature type="compositionally biased region" description="Pro residues" evidence="7">
    <location>
        <begin position="932"/>
        <end position="943"/>
    </location>
</feature>
<feature type="domain" description="OmpR/PhoB-type" evidence="8">
    <location>
        <begin position="1"/>
        <end position="99"/>
    </location>
</feature>
<evidence type="ECO:0000256" key="3">
    <source>
        <dbReference type="ARBA" id="ARBA00023125"/>
    </source>
</evidence>
<keyword evidence="3 6" id="KW-0238">DNA-binding</keyword>
<organism evidence="9 10">
    <name type="scientific">Paractinoplanes tereljensis</name>
    <dbReference type="NCBI Taxonomy" id="571912"/>
    <lineage>
        <taxon>Bacteria</taxon>
        <taxon>Bacillati</taxon>
        <taxon>Actinomycetota</taxon>
        <taxon>Actinomycetes</taxon>
        <taxon>Micromonosporales</taxon>
        <taxon>Micromonosporaceae</taxon>
        <taxon>Paractinoplanes</taxon>
    </lineage>
</organism>
<dbReference type="PROSITE" id="PS51755">
    <property type="entry name" value="OMPR_PHOB"/>
    <property type="match status" value="1"/>
</dbReference>
<dbReference type="InterPro" id="IPR027417">
    <property type="entry name" value="P-loop_NTPase"/>
</dbReference>
<evidence type="ECO:0000313" key="9">
    <source>
        <dbReference type="EMBL" id="GIF26522.1"/>
    </source>
</evidence>
<keyword evidence="10" id="KW-1185">Reference proteome</keyword>
<evidence type="ECO:0000256" key="1">
    <source>
        <dbReference type="ARBA" id="ARBA00005820"/>
    </source>
</evidence>
<feature type="region of interest" description="Disordered" evidence="7">
    <location>
        <begin position="893"/>
        <end position="915"/>
    </location>
</feature>
<dbReference type="PROSITE" id="PS50005">
    <property type="entry name" value="TPR"/>
    <property type="match status" value="1"/>
</dbReference>
<dbReference type="PANTHER" id="PTHR35807">
    <property type="entry name" value="TRANSCRIPTIONAL REGULATOR REDD-RELATED"/>
    <property type="match status" value="1"/>
</dbReference>
<feature type="region of interest" description="Disordered" evidence="7">
    <location>
        <begin position="972"/>
        <end position="1022"/>
    </location>
</feature>
<dbReference type="Gene3D" id="3.40.50.300">
    <property type="entry name" value="P-loop containing nucleotide triphosphate hydrolases"/>
    <property type="match status" value="1"/>
</dbReference>
<dbReference type="InterPro" id="IPR051677">
    <property type="entry name" value="AfsR-DnrI-RedD_regulator"/>
</dbReference>
<comment type="caution">
    <text evidence="9">The sequence shown here is derived from an EMBL/GenBank/DDBJ whole genome shotgun (WGS) entry which is preliminary data.</text>
</comment>
<dbReference type="InterPro" id="IPR036388">
    <property type="entry name" value="WH-like_DNA-bd_sf"/>
</dbReference>
<dbReference type="GO" id="GO:0006355">
    <property type="term" value="P:regulation of DNA-templated transcription"/>
    <property type="evidence" value="ECO:0007669"/>
    <property type="project" value="InterPro"/>
</dbReference>
<dbReference type="InterPro" id="IPR016032">
    <property type="entry name" value="Sig_transdc_resp-reg_C-effctor"/>
</dbReference>
<gene>
    <name evidence="9" type="ORF">Ate02nite_92520</name>
</gene>
<feature type="compositionally biased region" description="Low complexity" evidence="7">
    <location>
        <begin position="895"/>
        <end position="911"/>
    </location>
</feature>
<dbReference type="Pfam" id="PF13424">
    <property type="entry name" value="TPR_12"/>
    <property type="match status" value="1"/>
</dbReference>
<dbReference type="Gene3D" id="1.10.10.10">
    <property type="entry name" value="Winged helix-like DNA-binding domain superfamily/Winged helix DNA-binding domain"/>
    <property type="match status" value="1"/>
</dbReference>
<dbReference type="InterPro" id="IPR005158">
    <property type="entry name" value="BTAD"/>
</dbReference>
<evidence type="ECO:0000259" key="8">
    <source>
        <dbReference type="PROSITE" id="PS51755"/>
    </source>
</evidence>
<dbReference type="GO" id="GO:0000160">
    <property type="term" value="P:phosphorelay signal transduction system"/>
    <property type="evidence" value="ECO:0007669"/>
    <property type="project" value="InterPro"/>
</dbReference>
<feature type="compositionally biased region" description="Low complexity" evidence="7">
    <location>
        <begin position="974"/>
        <end position="990"/>
    </location>
</feature>
<dbReference type="PANTHER" id="PTHR35807:SF1">
    <property type="entry name" value="TRANSCRIPTIONAL REGULATOR REDD"/>
    <property type="match status" value="1"/>
</dbReference>
<name>A0A919NZJ1_9ACTN</name>
<dbReference type="SUPFAM" id="SSF46894">
    <property type="entry name" value="C-terminal effector domain of the bipartite response regulators"/>
    <property type="match status" value="1"/>
</dbReference>
<evidence type="ECO:0000256" key="5">
    <source>
        <dbReference type="PROSITE-ProRule" id="PRU00339"/>
    </source>
</evidence>
<dbReference type="Gene3D" id="1.25.40.10">
    <property type="entry name" value="Tetratricopeptide repeat domain"/>
    <property type="match status" value="1"/>
</dbReference>
<evidence type="ECO:0000256" key="2">
    <source>
        <dbReference type="ARBA" id="ARBA00023015"/>
    </source>
</evidence>
<evidence type="ECO:0000256" key="4">
    <source>
        <dbReference type="ARBA" id="ARBA00023163"/>
    </source>
</evidence>
<dbReference type="SUPFAM" id="SSF52540">
    <property type="entry name" value="P-loop containing nucleoside triphosphate hydrolases"/>
    <property type="match status" value="1"/>
</dbReference>
<dbReference type="GO" id="GO:0003677">
    <property type="term" value="F:DNA binding"/>
    <property type="evidence" value="ECO:0007669"/>
    <property type="project" value="UniProtKB-UniRule"/>
</dbReference>
<comment type="similarity">
    <text evidence="1">Belongs to the AfsR/DnrI/RedD regulatory family.</text>
</comment>
<keyword evidence="5" id="KW-0802">TPR repeat</keyword>
<dbReference type="SMART" id="SM01043">
    <property type="entry name" value="BTAD"/>
    <property type="match status" value="1"/>
</dbReference>
<proteinExistence type="inferred from homology"/>
<evidence type="ECO:0000313" key="10">
    <source>
        <dbReference type="Proteomes" id="UP000623608"/>
    </source>
</evidence>
<feature type="DNA-binding region" description="OmpR/PhoB-type" evidence="6">
    <location>
        <begin position="1"/>
        <end position="99"/>
    </location>
</feature>
<dbReference type="InterPro" id="IPR019734">
    <property type="entry name" value="TPR_rpt"/>
</dbReference>
<dbReference type="PRINTS" id="PR00364">
    <property type="entry name" value="DISEASERSIST"/>
</dbReference>
<evidence type="ECO:0000256" key="7">
    <source>
        <dbReference type="SAM" id="MobiDB-lite"/>
    </source>
</evidence>
<sequence length="1022" mass="107701">MTVRFTVLGPVRLWVGDAEVDPGAPKQVALLAMLLVAGGRPVGLAELVAALWGSEPPASAVNIVHRFVGALRRLIEPELPARATGRWLLASAGGYRIDAGPDSLDLLRFRDLGRQARYAEALDLWQGPAGAGLPASVRTEPSVAALNLEHATVAKAAADAALTTGTDAARLLPGVGRAADLAPFDEPLQARFIRLLRAAGRPGDAQARFWTVADRLAGEFGLDPGPELTAALGDAATPAQLPADLPAFAGRAAELARAMSLLDTGQAPPAVLITAIGGMAGVGKTALAVHWAHRVADRFPDGQLYVNLRGFDPQSAPVEPAEALRGLLRTLDAGPGDQGAGLAELSARFRTRTAGRRMLLVLDNARDEKQVRPLLPASPSCLVIVTSRNLLGGLVAADGAIPLPLDRLGDRESRDLLIRRLGADRAGAEPDAVAEIVARCAGLPLALSIVAARAALHPSFPLDALAEELRAAHGSLEAFAGAETAVDARAVFSWSYRALTPAAARLFRLLGVHPGPDLSAPAAASVAGLPADRVRPLLRELVRAQLLTESAPGRFGFHDLLRAYAIELADDEAPAARERMLDHYLHSALPANRLLNPGAHPIPVAEPAGGVTPERVDDEKQAFTWYRAEEAVLFETVPLAVRHGLDRHAVLLGRVTYSYLRRQMAPDRVIAMMTIASAAVDRLGDDVLRGAVSLNLAGLYVQAGRLDLADDEYRRALAGFERMADLVGQTAVHQGLASSSDRRGAHHETIRHAERALAISRRIGDRGAELRALGGLAWARTQLGDYRDALALARDLADLSAGADTADAGAMWHTIGYAHLRLGEHDRAIEILGRAAELLELAGERLLSGLTLGHLGEACAAAGDPATARPRRRPSCPDGRCRTCRPAPVYMRRTPAAASNSGPAPAPTRRSSTCRRTGRCGCATDVCRSPTTAPPCSWPPAPGRPASNSPSMPRTTWSMCRSTGVWRCRAGTVATASRPGSRPAPAPAARNGVTEAGCPGSRARSGRRRRPPGTGRARPAAS</sequence>
<keyword evidence="2" id="KW-0805">Transcription regulation</keyword>
<dbReference type="SUPFAM" id="SSF48452">
    <property type="entry name" value="TPR-like"/>
    <property type="match status" value="2"/>
</dbReference>
<dbReference type="SMART" id="SM00862">
    <property type="entry name" value="Trans_reg_C"/>
    <property type="match status" value="1"/>
</dbReference>
<dbReference type="Pfam" id="PF13181">
    <property type="entry name" value="TPR_8"/>
    <property type="match status" value="1"/>
</dbReference>
<dbReference type="InterPro" id="IPR011990">
    <property type="entry name" value="TPR-like_helical_dom_sf"/>
</dbReference>
<feature type="compositionally biased region" description="Low complexity" evidence="7">
    <location>
        <begin position="1012"/>
        <end position="1022"/>
    </location>
</feature>
<dbReference type="Proteomes" id="UP000623608">
    <property type="component" value="Unassembled WGS sequence"/>
</dbReference>
<dbReference type="AlphaFoldDB" id="A0A919NZJ1"/>